<sequence length="449" mass="52697">MCSLLNFIAFFTVIITLAFLTIAPLYFIVNFDSKLNISTLVITDAVWKPVFGSEHYLIYSAYVESRTDKAEIRLIGTSHRDKTDQIFCKLWFEDDGVGRFELVEASKDLIQENWGRVYSASYFLCPLKNLTTIPSSVSLYTTFSQNVSSFSRNMEKFPKIKVQNRLESERVVQTGAPKLAACVPPLYNYSNAWTLIEWIEVNRLLGYDHFHLYLYSAAKNVSCVLNHYAKQGLVTILDWHKNQEILTLERHERNIRIMNLFAALNECLYRGMYKFRYLAFHDVDEFLVPQENLTLTKFMEKLEARHNDTAGFIFKNSFYFTHRPDDPDYKGPFDLITLRKTKRNQNFLAIHVRSKYVVRADVTEQVGNHNLYQAVKNFKMEANVDEKEASNRHYRFCDFYATTCNATTVQDRRMWDFQQQLVKRMEEVQRTIAVECQLKPLNRTVMLKK</sequence>
<dbReference type="PANTHER" id="PTHR21461:SF40">
    <property type="entry name" value="GLYCOSYLTRANSFERASE FAMILY 92 PROTEIN"/>
    <property type="match status" value="1"/>
</dbReference>
<dbReference type="AlphaFoldDB" id="A0A8S1DPR6"/>
<keyword evidence="10" id="KW-1185">Reference proteome</keyword>
<keyword evidence="5 8" id="KW-0812">Transmembrane</keyword>
<dbReference type="Pfam" id="PF01697">
    <property type="entry name" value="Glyco_transf_92"/>
    <property type="match status" value="1"/>
</dbReference>
<evidence type="ECO:0000256" key="8">
    <source>
        <dbReference type="RuleBase" id="RU366017"/>
    </source>
</evidence>
<evidence type="ECO:0000256" key="2">
    <source>
        <dbReference type="ARBA" id="ARBA00007647"/>
    </source>
</evidence>
<dbReference type="GO" id="GO:0016020">
    <property type="term" value="C:membrane"/>
    <property type="evidence" value="ECO:0007669"/>
    <property type="project" value="UniProtKB-SubCell"/>
</dbReference>
<keyword evidence="4 8" id="KW-0808">Transferase</keyword>
<gene>
    <name evidence="9" type="ORF">CLODIP_2_CD07030</name>
</gene>
<dbReference type="OrthoDB" id="2526284at2759"/>
<organism evidence="9 10">
    <name type="scientific">Cloeon dipterum</name>
    <dbReference type="NCBI Taxonomy" id="197152"/>
    <lineage>
        <taxon>Eukaryota</taxon>
        <taxon>Metazoa</taxon>
        <taxon>Ecdysozoa</taxon>
        <taxon>Arthropoda</taxon>
        <taxon>Hexapoda</taxon>
        <taxon>Insecta</taxon>
        <taxon>Pterygota</taxon>
        <taxon>Palaeoptera</taxon>
        <taxon>Ephemeroptera</taxon>
        <taxon>Pisciforma</taxon>
        <taxon>Baetidae</taxon>
        <taxon>Cloeon</taxon>
    </lineage>
</organism>
<feature type="transmembrane region" description="Helical" evidence="8">
    <location>
        <begin position="7"/>
        <end position="29"/>
    </location>
</feature>
<dbReference type="GO" id="GO:0005737">
    <property type="term" value="C:cytoplasm"/>
    <property type="evidence" value="ECO:0007669"/>
    <property type="project" value="TreeGrafter"/>
</dbReference>
<dbReference type="EC" id="2.4.1.-" evidence="8"/>
<dbReference type="InterPro" id="IPR008166">
    <property type="entry name" value="Glyco_transf_92"/>
</dbReference>
<reference evidence="9 10" key="1">
    <citation type="submission" date="2020-04" db="EMBL/GenBank/DDBJ databases">
        <authorList>
            <person name="Alioto T."/>
            <person name="Alioto T."/>
            <person name="Gomez Garrido J."/>
        </authorList>
    </citation>
    <scope>NUCLEOTIDE SEQUENCE [LARGE SCALE GENOMIC DNA]</scope>
</reference>
<keyword evidence="7 8" id="KW-0472">Membrane</keyword>
<keyword evidence="6 8" id="KW-1133">Transmembrane helix</keyword>
<comment type="caution">
    <text evidence="9">The sequence shown here is derived from an EMBL/GenBank/DDBJ whole genome shotgun (WGS) entry which is preliminary data.</text>
</comment>
<keyword evidence="3 8" id="KW-0328">Glycosyltransferase</keyword>
<evidence type="ECO:0000256" key="7">
    <source>
        <dbReference type="ARBA" id="ARBA00023136"/>
    </source>
</evidence>
<protein>
    <recommendedName>
        <fullName evidence="8">Glycosyltransferase family 92 protein</fullName>
        <ecNumber evidence="8">2.4.1.-</ecNumber>
    </recommendedName>
</protein>
<dbReference type="Proteomes" id="UP000494165">
    <property type="component" value="Unassembled WGS sequence"/>
</dbReference>
<name>A0A8S1DPR6_9INSE</name>
<evidence type="ECO:0000256" key="3">
    <source>
        <dbReference type="ARBA" id="ARBA00022676"/>
    </source>
</evidence>
<comment type="subcellular location">
    <subcellularLocation>
        <location evidence="1">Membrane</location>
        <topology evidence="1">Single-pass membrane protein</topology>
    </subcellularLocation>
</comment>
<evidence type="ECO:0000313" key="10">
    <source>
        <dbReference type="Proteomes" id="UP000494165"/>
    </source>
</evidence>
<dbReference type="PANTHER" id="PTHR21461">
    <property type="entry name" value="GLYCOSYLTRANSFERASE FAMILY 92 PROTEIN"/>
    <property type="match status" value="1"/>
</dbReference>
<comment type="similarity">
    <text evidence="2 8">Belongs to the glycosyltransferase 92 family.</text>
</comment>
<dbReference type="EMBL" id="CADEPI010000263">
    <property type="protein sequence ID" value="CAB3382283.1"/>
    <property type="molecule type" value="Genomic_DNA"/>
</dbReference>
<evidence type="ECO:0000256" key="4">
    <source>
        <dbReference type="ARBA" id="ARBA00022679"/>
    </source>
</evidence>
<evidence type="ECO:0000313" key="9">
    <source>
        <dbReference type="EMBL" id="CAB3382283.1"/>
    </source>
</evidence>
<accession>A0A8S1DPR6</accession>
<proteinExistence type="inferred from homology"/>
<evidence type="ECO:0000256" key="5">
    <source>
        <dbReference type="ARBA" id="ARBA00022692"/>
    </source>
</evidence>
<dbReference type="GO" id="GO:0016757">
    <property type="term" value="F:glycosyltransferase activity"/>
    <property type="evidence" value="ECO:0007669"/>
    <property type="project" value="UniProtKB-UniRule"/>
</dbReference>
<evidence type="ECO:0000256" key="1">
    <source>
        <dbReference type="ARBA" id="ARBA00004167"/>
    </source>
</evidence>
<evidence type="ECO:0000256" key="6">
    <source>
        <dbReference type="ARBA" id="ARBA00022989"/>
    </source>
</evidence>